<evidence type="ECO:0000256" key="15">
    <source>
        <dbReference type="ARBA" id="ARBA00023242"/>
    </source>
</evidence>
<evidence type="ECO:0000256" key="6">
    <source>
        <dbReference type="ARBA" id="ARBA00022741"/>
    </source>
</evidence>
<reference evidence="19 20" key="1">
    <citation type="journal article" date="2018" name="Mol. Biol. Evol.">
        <title>Analysis of the draft genome of the red seaweed Gracilariopsis chorda provides insights into genome size evolution in Rhodophyta.</title>
        <authorList>
            <person name="Lee J."/>
            <person name="Yang E.C."/>
            <person name="Graf L."/>
            <person name="Yang J.H."/>
            <person name="Qiu H."/>
            <person name="Zel Zion U."/>
            <person name="Chan C.X."/>
            <person name="Stephens T.G."/>
            <person name="Weber A.P.M."/>
            <person name="Boo G.H."/>
            <person name="Boo S.M."/>
            <person name="Kim K.M."/>
            <person name="Shin Y."/>
            <person name="Jung M."/>
            <person name="Lee S.J."/>
            <person name="Yim H.S."/>
            <person name="Lee J.H."/>
            <person name="Bhattacharya D."/>
            <person name="Yoon H.S."/>
        </authorList>
    </citation>
    <scope>NUCLEOTIDE SEQUENCE [LARGE SCALE GENOMIC DNA]</scope>
    <source>
        <strain evidence="19 20">SKKU-2015</strain>
        <tissue evidence="19">Whole body</tissue>
    </source>
</reference>
<dbReference type="PROSITE" id="PS51193">
    <property type="entry name" value="HELICASE_ATP_BIND_2"/>
    <property type="match status" value="1"/>
</dbReference>
<dbReference type="InterPro" id="IPR013020">
    <property type="entry name" value="Rad3/Chl1-like"/>
</dbReference>
<dbReference type="InterPro" id="IPR014013">
    <property type="entry name" value="Helic_SF1/SF2_ATP-bd_DinG/Rad3"/>
</dbReference>
<dbReference type="NCBIfam" id="TIGR00604">
    <property type="entry name" value="rad3"/>
    <property type="match status" value="1"/>
</dbReference>
<dbReference type="AlphaFoldDB" id="A0A2V3IWU6"/>
<feature type="region of interest" description="Disordered" evidence="17">
    <location>
        <begin position="436"/>
        <end position="515"/>
    </location>
</feature>
<dbReference type="SMART" id="SM00488">
    <property type="entry name" value="DEXDc2"/>
    <property type="match status" value="1"/>
</dbReference>
<feature type="compositionally biased region" description="Basic residues" evidence="17">
    <location>
        <begin position="498"/>
        <end position="508"/>
    </location>
</feature>
<dbReference type="GO" id="GO:0051539">
    <property type="term" value="F:4 iron, 4 sulfur cluster binding"/>
    <property type="evidence" value="ECO:0007669"/>
    <property type="project" value="UniProtKB-KW"/>
</dbReference>
<dbReference type="PANTHER" id="PTHR11472">
    <property type="entry name" value="DNA REPAIR DEAD HELICASE RAD3/XP-D SUBFAMILY MEMBER"/>
    <property type="match status" value="1"/>
</dbReference>
<evidence type="ECO:0000256" key="17">
    <source>
        <dbReference type="SAM" id="MobiDB-lite"/>
    </source>
</evidence>
<evidence type="ECO:0000256" key="5">
    <source>
        <dbReference type="ARBA" id="ARBA00022723"/>
    </source>
</evidence>
<dbReference type="GO" id="GO:0005634">
    <property type="term" value="C:nucleus"/>
    <property type="evidence" value="ECO:0007669"/>
    <property type="project" value="UniProtKB-SubCell"/>
</dbReference>
<dbReference type="GO" id="GO:1990918">
    <property type="term" value="P:double-strand break repair involved in meiotic recombination"/>
    <property type="evidence" value="ECO:0007669"/>
    <property type="project" value="TreeGrafter"/>
</dbReference>
<protein>
    <recommendedName>
        <fullName evidence="16">DNA 5'-3' helicase FANCJ</fullName>
    </recommendedName>
</protein>
<dbReference type="InterPro" id="IPR010614">
    <property type="entry name" value="RAD3-like_helicase_DEAD"/>
</dbReference>
<comment type="similarity">
    <text evidence="3">Belongs to the DEAD box helicase family. DEAH subfamily.</text>
</comment>
<evidence type="ECO:0000256" key="2">
    <source>
        <dbReference type="ARBA" id="ARBA00004123"/>
    </source>
</evidence>
<evidence type="ECO:0000256" key="11">
    <source>
        <dbReference type="ARBA" id="ARBA00023004"/>
    </source>
</evidence>
<evidence type="ECO:0000256" key="3">
    <source>
        <dbReference type="ARBA" id="ARBA00008792"/>
    </source>
</evidence>
<gene>
    <name evidence="19" type="ORF">BWQ96_04044</name>
</gene>
<accession>A0A2V3IWU6</accession>
<comment type="caution">
    <text evidence="19">The sequence shown here is derived from an EMBL/GenBank/DDBJ whole genome shotgun (WGS) entry which is preliminary data.</text>
</comment>
<evidence type="ECO:0000313" key="19">
    <source>
        <dbReference type="EMBL" id="PXF46167.1"/>
    </source>
</evidence>
<keyword evidence="11" id="KW-0408">Iron</keyword>
<comment type="cofactor">
    <cofactor evidence="1">
        <name>[4Fe-4S] cluster</name>
        <dbReference type="ChEBI" id="CHEBI:49883"/>
    </cofactor>
</comment>
<feature type="region of interest" description="Disordered" evidence="17">
    <location>
        <begin position="67"/>
        <end position="174"/>
    </location>
</feature>
<dbReference type="OrthoDB" id="19182at2759"/>
<feature type="compositionally biased region" description="Pro residues" evidence="17">
    <location>
        <begin position="71"/>
        <end position="95"/>
    </location>
</feature>
<feature type="compositionally biased region" description="Polar residues" evidence="17">
    <location>
        <begin position="159"/>
        <end position="173"/>
    </location>
</feature>
<dbReference type="PANTHER" id="PTHR11472:SF47">
    <property type="entry name" value="FANCONI ANEMIA GROUP J PROTEIN"/>
    <property type="match status" value="1"/>
</dbReference>
<evidence type="ECO:0000256" key="14">
    <source>
        <dbReference type="ARBA" id="ARBA00023235"/>
    </source>
</evidence>
<dbReference type="GO" id="GO:0046872">
    <property type="term" value="F:metal ion binding"/>
    <property type="evidence" value="ECO:0007669"/>
    <property type="project" value="UniProtKB-KW"/>
</dbReference>
<dbReference type="InterPro" id="IPR027417">
    <property type="entry name" value="P-loop_NTPase"/>
</dbReference>
<dbReference type="GO" id="GO:0003678">
    <property type="term" value="F:DNA helicase activity"/>
    <property type="evidence" value="ECO:0007669"/>
    <property type="project" value="InterPro"/>
</dbReference>
<evidence type="ECO:0000256" key="8">
    <source>
        <dbReference type="ARBA" id="ARBA00022801"/>
    </source>
</evidence>
<dbReference type="Gene3D" id="3.40.50.300">
    <property type="entry name" value="P-loop containing nucleotide triphosphate hydrolases"/>
    <property type="match status" value="2"/>
</dbReference>
<feature type="domain" description="Helicase ATP-binding" evidence="18">
    <location>
        <begin position="10"/>
        <end position="368"/>
    </location>
</feature>
<evidence type="ECO:0000256" key="12">
    <source>
        <dbReference type="ARBA" id="ARBA00023014"/>
    </source>
</evidence>
<keyword evidence="15" id="KW-0539">Nucleus</keyword>
<evidence type="ECO:0000256" key="9">
    <source>
        <dbReference type="ARBA" id="ARBA00022806"/>
    </source>
</evidence>
<keyword evidence="6" id="KW-0547">Nucleotide-binding</keyword>
<dbReference type="InterPro" id="IPR006554">
    <property type="entry name" value="Helicase-like_DEXD_c2"/>
</dbReference>
<keyword evidence="5" id="KW-0479">Metal-binding</keyword>
<evidence type="ECO:0000256" key="10">
    <source>
        <dbReference type="ARBA" id="ARBA00022840"/>
    </source>
</evidence>
<sequence length="881" mass="98299">MPERASLHVAGVPVHFPFPPYRAQNALMHAVVTAVRNSSNALIESPTGTGKSLALLCSSLAVQNHIAEHNPLPPSNPTPSPSPPPPPQPPPPPLQTPSNPSCPECDDDVDFAPPKQFRDTSWQKPARHRTPSALQEQPHNSFMFDKILPVPLDSPLDPTDQTQLASQSQTPQQKVPRIFYATRTHSQVTQLIAELRKTKYNPKISILASRNEYCINLSIRDAPNRDENCKLLVKAQNGCSFHHNAQSLADSKELEEHPWDIEELVQLGKRHSACPYYASHLLYQEAQLILCPYSFLIDPICRKARGINVSGDIVILDEAHNIESYARESASFEVNVAVLSRAAQEIDNMLMLNANSELTLAYAKVKALLYNFMTMAENIVSADELQSKAGVENAVFERDDIVAKLEAVDVNSTEISNWRKAYDFIVNYGDDNESKRALHNPDDAELLNPGKRKPSPASVLLHSQTPPLEGSRQKAGYGYGYAPSNRDGNLSDEDEHIRPKKLPRRRYNGRSQRGDEPRAWVSKGLSIINEMLTTLEYFFEHRDDFALVIDRRTANFVTAVNISLCCLNAAICFREISSKARSVIVASGTMTPISSFAGELGTTFSISKTLPHVVRVQNQLFVGVVGEGPGKVLFDATFRGSSSFAFQDALGNALVDYCKVIPGGVLVFFPSYRMMQQLQARWKASGVWEELAGSKGAVLTEPNHRGEDFDNVVNVYQSASYSECGALLLAVCRGKLSEGIDFKDASSRAVVLIGIPFPYIGDVVVNRKKAWNDRTRAEKKRSELQSGNAWYEMQAFRALNQALGRTLRHRYDYGAILLVDCRFRSKRVSSKLPEWTQQALKRTNDSHECIVEGLKQFYSTVQQKIMDLADEDQRRRQLRAH</sequence>
<proteinExistence type="inferred from homology"/>
<evidence type="ECO:0000256" key="16">
    <source>
        <dbReference type="ARBA" id="ARBA00082714"/>
    </source>
</evidence>
<evidence type="ECO:0000256" key="4">
    <source>
        <dbReference type="ARBA" id="ARBA00022485"/>
    </source>
</evidence>
<keyword evidence="4" id="KW-0004">4Fe-4S</keyword>
<dbReference type="GO" id="GO:0005524">
    <property type="term" value="F:ATP binding"/>
    <property type="evidence" value="ECO:0007669"/>
    <property type="project" value="UniProtKB-KW"/>
</dbReference>
<keyword evidence="12" id="KW-0411">Iron-sulfur</keyword>
<dbReference type="EMBL" id="NBIV01000043">
    <property type="protein sequence ID" value="PXF46167.1"/>
    <property type="molecule type" value="Genomic_DNA"/>
</dbReference>
<dbReference type="FunFam" id="3.40.50.300:FF:000731">
    <property type="entry name" value="Fanconi anemia group J protein homolog"/>
    <property type="match status" value="1"/>
</dbReference>
<keyword evidence="8" id="KW-0378">Hydrolase</keyword>
<dbReference type="CDD" id="cd18788">
    <property type="entry name" value="SF2_C_XPD"/>
    <property type="match status" value="1"/>
</dbReference>
<keyword evidence="14" id="KW-0413">Isomerase</keyword>
<evidence type="ECO:0000256" key="7">
    <source>
        <dbReference type="ARBA" id="ARBA00022763"/>
    </source>
</evidence>
<evidence type="ECO:0000256" key="1">
    <source>
        <dbReference type="ARBA" id="ARBA00001966"/>
    </source>
</evidence>
<dbReference type="GO" id="GO:0003677">
    <property type="term" value="F:DNA binding"/>
    <property type="evidence" value="ECO:0007669"/>
    <property type="project" value="InterPro"/>
</dbReference>
<comment type="subcellular location">
    <subcellularLocation>
        <location evidence="2">Nucleus</location>
    </subcellularLocation>
</comment>
<dbReference type="GO" id="GO:0006289">
    <property type="term" value="P:nucleotide-excision repair"/>
    <property type="evidence" value="ECO:0007669"/>
    <property type="project" value="TreeGrafter"/>
</dbReference>
<dbReference type="Pfam" id="PF06733">
    <property type="entry name" value="DEAD_2"/>
    <property type="match status" value="1"/>
</dbReference>
<evidence type="ECO:0000256" key="13">
    <source>
        <dbReference type="ARBA" id="ARBA00023204"/>
    </source>
</evidence>
<dbReference type="Pfam" id="PF13307">
    <property type="entry name" value="Helicase_C_2"/>
    <property type="match status" value="1"/>
</dbReference>
<keyword evidence="10" id="KW-0067">ATP-binding</keyword>
<dbReference type="SMART" id="SM00491">
    <property type="entry name" value="HELICc2"/>
    <property type="match status" value="1"/>
</dbReference>
<dbReference type="InterPro" id="IPR006555">
    <property type="entry name" value="ATP-dep_Helicase_C"/>
</dbReference>
<dbReference type="Proteomes" id="UP000247409">
    <property type="component" value="Unassembled WGS sequence"/>
</dbReference>
<dbReference type="InterPro" id="IPR045028">
    <property type="entry name" value="DinG/Rad3-like"/>
</dbReference>
<dbReference type="GO" id="GO:0016818">
    <property type="term" value="F:hydrolase activity, acting on acid anhydrides, in phosphorus-containing anhydrides"/>
    <property type="evidence" value="ECO:0007669"/>
    <property type="project" value="InterPro"/>
</dbReference>
<dbReference type="STRING" id="448386.A0A2V3IWU6"/>
<organism evidence="19 20">
    <name type="scientific">Gracilariopsis chorda</name>
    <dbReference type="NCBI Taxonomy" id="448386"/>
    <lineage>
        <taxon>Eukaryota</taxon>
        <taxon>Rhodophyta</taxon>
        <taxon>Florideophyceae</taxon>
        <taxon>Rhodymeniophycidae</taxon>
        <taxon>Gracilariales</taxon>
        <taxon>Gracilariaceae</taxon>
        <taxon>Gracilariopsis</taxon>
    </lineage>
</organism>
<name>A0A2V3IWU6_9FLOR</name>
<keyword evidence="9 19" id="KW-0347">Helicase</keyword>
<dbReference type="SUPFAM" id="SSF52540">
    <property type="entry name" value="P-loop containing nucleoside triphosphate hydrolases"/>
    <property type="match status" value="2"/>
</dbReference>
<evidence type="ECO:0000259" key="18">
    <source>
        <dbReference type="PROSITE" id="PS51193"/>
    </source>
</evidence>
<keyword evidence="13" id="KW-0234">DNA repair</keyword>
<evidence type="ECO:0000313" key="20">
    <source>
        <dbReference type="Proteomes" id="UP000247409"/>
    </source>
</evidence>
<keyword evidence="20" id="KW-1185">Reference proteome</keyword>
<keyword evidence="7" id="KW-0227">DNA damage</keyword>